<organism evidence="1 2">
    <name type="scientific">Grus japonensis</name>
    <name type="common">Japanese crane</name>
    <name type="synonym">Red-crowned crane</name>
    <dbReference type="NCBI Taxonomy" id="30415"/>
    <lineage>
        <taxon>Eukaryota</taxon>
        <taxon>Metazoa</taxon>
        <taxon>Chordata</taxon>
        <taxon>Craniata</taxon>
        <taxon>Vertebrata</taxon>
        <taxon>Euteleostomi</taxon>
        <taxon>Archelosauria</taxon>
        <taxon>Archosauria</taxon>
        <taxon>Dinosauria</taxon>
        <taxon>Saurischia</taxon>
        <taxon>Theropoda</taxon>
        <taxon>Coelurosauria</taxon>
        <taxon>Aves</taxon>
        <taxon>Neognathae</taxon>
        <taxon>Neoaves</taxon>
        <taxon>Gruiformes</taxon>
        <taxon>Gruidae</taxon>
        <taxon>Grus</taxon>
    </lineage>
</organism>
<reference evidence="1 2" key="1">
    <citation type="submission" date="2024-06" db="EMBL/GenBank/DDBJ databases">
        <title>The draft genome of Grus japonensis, version 3.</title>
        <authorList>
            <person name="Nabeshima K."/>
            <person name="Suzuki S."/>
            <person name="Onuma M."/>
        </authorList>
    </citation>
    <scope>NUCLEOTIDE SEQUENCE [LARGE SCALE GENOMIC DNA]</scope>
    <source>
        <strain evidence="1 2">451A</strain>
    </source>
</reference>
<gene>
    <name evidence="1" type="ORF">GRJ2_002280500</name>
</gene>
<dbReference type="EMBL" id="BAAFJT010000019">
    <property type="protein sequence ID" value="GAB0198151.1"/>
    <property type="molecule type" value="Genomic_DNA"/>
</dbReference>
<protein>
    <submittedName>
        <fullName evidence="1">Uncharacterized protein</fullName>
    </submittedName>
</protein>
<evidence type="ECO:0000313" key="2">
    <source>
        <dbReference type="Proteomes" id="UP001623348"/>
    </source>
</evidence>
<dbReference type="Proteomes" id="UP001623348">
    <property type="component" value="Unassembled WGS sequence"/>
</dbReference>
<name>A0ABC9XL20_GRUJA</name>
<accession>A0ABC9XL20</accession>
<dbReference type="AlphaFoldDB" id="A0ABC9XL20"/>
<keyword evidence="2" id="KW-1185">Reference proteome</keyword>
<evidence type="ECO:0000313" key="1">
    <source>
        <dbReference type="EMBL" id="GAB0198151.1"/>
    </source>
</evidence>
<sequence length="88" mass="9832">MQLLSPFCTSSVKGKSIFLWMKEAGVPVFTLSPLPPCSTSLFCVQATAKRHFKDSCRAMEMFSLVSLDCRIESLICHFVWQQAQGNLA</sequence>
<comment type="caution">
    <text evidence="1">The sequence shown here is derived from an EMBL/GenBank/DDBJ whole genome shotgun (WGS) entry which is preliminary data.</text>
</comment>
<proteinExistence type="predicted"/>